<sequence>MMRGATWVAPGFRHSLFLGHQKNDAQEKSSNKGSIPPPKKNIFHRNKLKINILHKTYKSNSKKNIYVLCKRKNHLIFAPALAFGPLRSLPGRPVRAYRGSLTYCGDTAFRLGTVPRGAGHELGRRYRF</sequence>
<accession>A0A3B0TBV0</accession>
<proteinExistence type="predicted"/>
<organism evidence="1">
    <name type="scientific">hydrothermal vent metagenome</name>
    <dbReference type="NCBI Taxonomy" id="652676"/>
    <lineage>
        <taxon>unclassified sequences</taxon>
        <taxon>metagenomes</taxon>
        <taxon>ecological metagenomes</taxon>
    </lineage>
</organism>
<reference evidence="1" key="1">
    <citation type="submission" date="2018-06" db="EMBL/GenBank/DDBJ databases">
        <authorList>
            <person name="Zhirakovskaya E."/>
        </authorList>
    </citation>
    <scope>NUCLEOTIDE SEQUENCE</scope>
</reference>
<dbReference type="EMBL" id="UOEL01000042">
    <property type="protein sequence ID" value="VAW10847.1"/>
    <property type="molecule type" value="Genomic_DNA"/>
</dbReference>
<dbReference type="AlphaFoldDB" id="A0A3B0TBV0"/>
<evidence type="ECO:0000313" key="1">
    <source>
        <dbReference type="EMBL" id="VAW10847.1"/>
    </source>
</evidence>
<name>A0A3B0TBV0_9ZZZZ</name>
<gene>
    <name evidence="1" type="ORF">MNBD_BACTEROID03-2798</name>
</gene>
<protein>
    <submittedName>
        <fullName evidence="1">Uncharacterized protein</fullName>
    </submittedName>
</protein>